<gene>
    <name evidence="2" type="primary">Dper\GL11747</name>
    <name evidence="2" type="ORF">Dper_GL11747</name>
</gene>
<feature type="region of interest" description="Disordered" evidence="1">
    <location>
        <begin position="1"/>
        <end position="79"/>
    </location>
</feature>
<organism evidence="3">
    <name type="scientific">Drosophila persimilis</name>
    <name type="common">Fruit fly</name>
    <dbReference type="NCBI Taxonomy" id="7234"/>
    <lineage>
        <taxon>Eukaryota</taxon>
        <taxon>Metazoa</taxon>
        <taxon>Ecdysozoa</taxon>
        <taxon>Arthropoda</taxon>
        <taxon>Hexapoda</taxon>
        <taxon>Insecta</taxon>
        <taxon>Pterygota</taxon>
        <taxon>Neoptera</taxon>
        <taxon>Endopterygota</taxon>
        <taxon>Diptera</taxon>
        <taxon>Brachycera</taxon>
        <taxon>Muscomorpha</taxon>
        <taxon>Ephydroidea</taxon>
        <taxon>Drosophilidae</taxon>
        <taxon>Drosophila</taxon>
        <taxon>Sophophora</taxon>
    </lineage>
</organism>
<feature type="compositionally biased region" description="Polar residues" evidence="1">
    <location>
        <begin position="68"/>
        <end position="79"/>
    </location>
</feature>
<proteinExistence type="predicted"/>
<sequence>MEQQPRVTIMADPAGAGAPGLSRTPPTRFLSMQERRQQDCSPIPLCQSGASPASMSGSSSASHRKTAENGSLTSVQSSGWVSSYKLTPGRTITVSTRNVSYG</sequence>
<protein>
    <submittedName>
        <fullName evidence="2">GL11747</fullName>
    </submittedName>
</protein>
<evidence type="ECO:0000256" key="1">
    <source>
        <dbReference type="SAM" id="MobiDB-lite"/>
    </source>
</evidence>
<dbReference type="EMBL" id="CH479433">
    <property type="protein sequence ID" value="EDW30694.1"/>
    <property type="molecule type" value="Genomic_DNA"/>
</dbReference>
<keyword evidence="3" id="KW-1185">Reference proteome</keyword>
<dbReference type="eggNOG" id="KOG0931">
    <property type="taxonomic scope" value="Eukaryota"/>
</dbReference>
<dbReference type="AlphaFoldDB" id="B4HCT8"/>
<dbReference type="HOGENOM" id="CLU_2280306_0_0_1"/>
<accession>B4HCT8</accession>
<evidence type="ECO:0000313" key="2">
    <source>
        <dbReference type="EMBL" id="EDW30694.1"/>
    </source>
</evidence>
<dbReference type="Proteomes" id="UP000008744">
    <property type="component" value="Unassembled WGS sequence"/>
</dbReference>
<name>B4HCT8_DROPE</name>
<evidence type="ECO:0000313" key="3">
    <source>
        <dbReference type="Proteomes" id="UP000008744"/>
    </source>
</evidence>
<reference evidence="2 3" key="1">
    <citation type="journal article" date="2007" name="Nature">
        <title>Evolution of genes and genomes on the Drosophila phylogeny.</title>
        <authorList>
            <consortium name="Drosophila 12 Genomes Consortium"/>
            <person name="Clark A.G."/>
            <person name="Eisen M.B."/>
            <person name="Smith D.R."/>
            <person name="Bergman C.M."/>
            <person name="Oliver B."/>
            <person name="Markow T.A."/>
            <person name="Kaufman T.C."/>
            <person name="Kellis M."/>
            <person name="Gelbart W."/>
            <person name="Iyer V.N."/>
            <person name="Pollard D.A."/>
            <person name="Sackton T.B."/>
            <person name="Larracuente A.M."/>
            <person name="Singh N.D."/>
            <person name="Abad J.P."/>
            <person name="Abt D.N."/>
            <person name="Adryan B."/>
            <person name="Aguade M."/>
            <person name="Akashi H."/>
            <person name="Anderson W.W."/>
            <person name="Aquadro C.F."/>
            <person name="Ardell D.H."/>
            <person name="Arguello R."/>
            <person name="Artieri C.G."/>
            <person name="Barbash D.A."/>
            <person name="Barker D."/>
            <person name="Barsanti P."/>
            <person name="Batterham P."/>
            <person name="Batzoglou S."/>
            <person name="Begun D."/>
            <person name="Bhutkar A."/>
            <person name="Blanco E."/>
            <person name="Bosak S.A."/>
            <person name="Bradley R.K."/>
            <person name="Brand A.D."/>
            <person name="Brent M.R."/>
            <person name="Brooks A.N."/>
            <person name="Brown R.H."/>
            <person name="Butlin R.K."/>
            <person name="Caggese C."/>
            <person name="Calvi B.R."/>
            <person name="Bernardo de Carvalho A."/>
            <person name="Caspi A."/>
            <person name="Castrezana S."/>
            <person name="Celniker S.E."/>
            <person name="Chang J.L."/>
            <person name="Chapple C."/>
            <person name="Chatterji S."/>
            <person name="Chinwalla A."/>
            <person name="Civetta A."/>
            <person name="Clifton S.W."/>
            <person name="Comeron J.M."/>
            <person name="Costello J.C."/>
            <person name="Coyne J.A."/>
            <person name="Daub J."/>
            <person name="David R.G."/>
            <person name="Delcher A.L."/>
            <person name="Delehaunty K."/>
            <person name="Do C.B."/>
            <person name="Ebling H."/>
            <person name="Edwards K."/>
            <person name="Eickbush T."/>
            <person name="Evans J.D."/>
            <person name="Filipski A."/>
            <person name="Findeiss S."/>
            <person name="Freyhult E."/>
            <person name="Fulton L."/>
            <person name="Fulton R."/>
            <person name="Garcia A.C."/>
            <person name="Gardiner A."/>
            <person name="Garfield D.A."/>
            <person name="Garvin B.E."/>
            <person name="Gibson G."/>
            <person name="Gilbert D."/>
            <person name="Gnerre S."/>
            <person name="Godfrey J."/>
            <person name="Good R."/>
            <person name="Gotea V."/>
            <person name="Gravely B."/>
            <person name="Greenberg A.J."/>
            <person name="Griffiths-Jones S."/>
            <person name="Gross S."/>
            <person name="Guigo R."/>
            <person name="Gustafson E.A."/>
            <person name="Haerty W."/>
            <person name="Hahn M.W."/>
            <person name="Halligan D.L."/>
            <person name="Halpern A.L."/>
            <person name="Halter G.M."/>
            <person name="Han M.V."/>
            <person name="Heger A."/>
            <person name="Hillier L."/>
            <person name="Hinrichs A.S."/>
            <person name="Holmes I."/>
            <person name="Hoskins R.A."/>
            <person name="Hubisz M.J."/>
            <person name="Hultmark D."/>
            <person name="Huntley M.A."/>
            <person name="Jaffe D.B."/>
            <person name="Jagadeeshan S."/>
            <person name="Jeck W.R."/>
            <person name="Johnson J."/>
            <person name="Jones C.D."/>
            <person name="Jordan W.C."/>
            <person name="Karpen G.H."/>
            <person name="Kataoka E."/>
            <person name="Keightley P.D."/>
            <person name="Kheradpour P."/>
            <person name="Kirkness E.F."/>
            <person name="Koerich L.B."/>
            <person name="Kristiansen K."/>
            <person name="Kudrna D."/>
            <person name="Kulathinal R.J."/>
            <person name="Kumar S."/>
            <person name="Kwok R."/>
            <person name="Lander E."/>
            <person name="Langley C.H."/>
            <person name="Lapoint R."/>
            <person name="Lazzaro B.P."/>
            <person name="Lee S.J."/>
            <person name="Levesque L."/>
            <person name="Li R."/>
            <person name="Lin C.F."/>
            <person name="Lin M.F."/>
            <person name="Lindblad-Toh K."/>
            <person name="Llopart A."/>
            <person name="Long M."/>
            <person name="Low L."/>
            <person name="Lozovsky E."/>
            <person name="Lu J."/>
            <person name="Luo M."/>
            <person name="Machado C.A."/>
            <person name="Makalowski W."/>
            <person name="Marzo M."/>
            <person name="Matsuda M."/>
            <person name="Matzkin L."/>
            <person name="McAllister B."/>
            <person name="McBride C.S."/>
            <person name="McKernan B."/>
            <person name="McKernan K."/>
            <person name="Mendez-Lago M."/>
            <person name="Minx P."/>
            <person name="Mollenhauer M.U."/>
            <person name="Montooth K."/>
            <person name="Mount S.M."/>
            <person name="Mu X."/>
            <person name="Myers E."/>
            <person name="Negre B."/>
            <person name="Newfeld S."/>
            <person name="Nielsen R."/>
            <person name="Noor M.A."/>
            <person name="O'Grady P."/>
            <person name="Pachter L."/>
            <person name="Papaceit M."/>
            <person name="Parisi M.J."/>
            <person name="Parisi M."/>
            <person name="Parts L."/>
            <person name="Pedersen J.S."/>
            <person name="Pesole G."/>
            <person name="Phillippy A.M."/>
            <person name="Ponting C.P."/>
            <person name="Pop M."/>
            <person name="Porcelli D."/>
            <person name="Powell J.R."/>
            <person name="Prohaska S."/>
            <person name="Pruitt K."/>
            <person name="Puig M."/>
            <person name="Quesneville H."/>
            <person name="Ram K.R."/>
            <person name="Rand D."/>
            <person name="Rasmussen M.D."/>
            <person name="Reed L.K."/>
            <person name="Reenan R."/>
            <person name="Reily A."/>
            <person name="Remington K.A."/>
            <person name="Rieger T.T."/>
            <person name="Ritchie M.G."/>
            <person name="Robin C."/>
            <person name="Rogers Y.H."/>
            <person name="Rohde C."/>
            <person name="Rozas J."/>
            <person name="Rubenfield M.J."/>
            <person name="Ruiz A."/>
            <person name="Russo S."/>
            <person name="Salzberg S.L."/>
            <person name="Sanchez-Gracia A."/>
            <person name="Saranga D.J."/>
            <person name="Sato H."/>
            <person name="Schaeffer S.W."/>
            <person name="Schatz M.C."/>
            <person name="Schlenke T."/>
            <person name="Schwartz R."/>
            <person name="Segarra C."/>
            <person name="Singh R.S."/>
            <person name="Sirot L."/>
            <person name="Sirota M."/>
            <person name="Sisneros N.B."/>
            <person name="Smith C.D."/>
            <person name="Smith T.F."/>
            <person name="Spieth J."/>
            <person name="Stage D.E."/>
            <person name="Stark A."/>
            <person name="Stephan W."/>
            <person name="Strausberg R.L."/>
            <person name="Strempel S."/>
            <person name="Sturgill D."/>
            <person name="Sutton G."/>
            <person name="Sutton G.G."/>
            <person name="Tao W."/>
            <person name="Teichmann S."/>
            <person name="Tobari Y.N."/>
            <person name="Tomimura Y."/>
            <person name="Tsolas J.M."/>
            <person name="Valente V.L."/>
            <person name="Venter E."/>
            <person name="Venter J.C."/>
            <person name="Vicario S."/>
            <person name="Vieira F.G."/>
            <person name="Vilella A.J."/>
            <person name="Villasante A."/>
            <person name="Walenz B."/>
            <person name="Wang J."/>
            <person name="Wasserman M."/>
            <person name="Watts T."/>
            <person name="Wilson D."/>
            <person name="Wilson R.K."/>
            <person name="Wing R.A."/>
            <person name="Wolfner M.F."/>
            <person name="Wong A."/>
            <person name="Wong G.K."/>
            <person name="Wu C.I."/>
            <person name="Wu G."/>
            <person name="Yamamoto D."/>
            <person name="Yang H.P."/>
            <person name="Yang S.P."/>
            <person name="Yorke J.A."/>
            <person name="Yoshida K."/>
            <person name="Zdobnov E."/>
            <person name="Zhang P."/>
            <person name="Zhang Y."/>
            <person name="Zimin A.V."/>
            <person name="Baldwin J."/>
            <person name="Abdouelleil A."/>
            <person name="Abdulkadir J."/>
            <person name="Abebe A."/>
            <person name="Abera B."/>
            <person name="Abreu J."/>
            <person name="Acer S.C."/>
            <person name="Aftuck L."/>
            <person name="Alexander A."/>
            <person name="An P."/>
            <person name="Anderson E."/>
            <person name="Anderson S."/>
            <person name="Arachi H."/>
            <person name="Azer M."/>
            <person name="Bachantsang P."/>
            <person name="Barry A."/>
            <person name="Bayul T."/>
            <person name="Berlin A."/>
            <person name="Bessette D."/>
            <person name="Bloom T."/>
            <person name="Blye J."/>
            <person name="Boguslavskiy L."/>
            <person name="Bonnet C."/>
            <person name="Boukhgalter B."/>
            <person name="Bourzgui I."/>
            <person name="Brown A."/>
            <person name="Cahill P."/>
            <person name="Channer S."/>
            <person name="Cheshatsang Y."/>
            <person name="Chuda L."/>
            <person name="Citroen M."/>
            <person name="Collymore A."/>
            <person name="Cooke P."/>
            <person name="Costello M."/>
            <person name="D'Aco K."/>
            <person name="Daza R."/>
            <person name="De Haan G."/>
            <person name="DeGray S."/>
            <person name="DeMaso C."/>
            <person name="Dhargay N."/>
            <person name="Dooley K."/>
            <person name="Dooley E."/>
            <person name="Doricent M."/>
            <person name="Dorje P."/>
            <person name="Dorjee K."/>
            <person name="Dupes A."/>
            <person name="Elong R."/>
            <person name="Falk J."/>
            <person name="Farina A."/>
            <person name="Faro S."/>
            <person name="Ferguson D."/>
            <person name="Fisher S."/>
            <person name="Foley C.D."/>
            <person name="Franke A."/>
            <person name="Friedrich D."/>
            <person name="Gadbois L."/>
            <person name="Gearin G."/>
            <person name="Gearin C.R."/>
            <person name="Giannoukos G."/>
            <person name="Goode T."/>
            <person name="Graham J."/>
            <person name="Grandbois E."/>
            <person name="Grewal S."/>
            <person name="Gyaltsen K."/>
            <person name="Hafez N."/>
            <person name="Hagos B."/>
            <person name="Hall J."/>
            <person name="Henson C."/>
            <person name="Hollinger A."/>
            <person name="Honan T."/>
            <person name="Huard M.D."/>
            <person name="Hughes L."/>
            <person name="Hurhula B."/>
            <person name="Husby M.E."/>
            <person name="Kamat A."/>
            <person name="Kanga B."/>
            <person name="Kashin S."/>
            <person name="Khazanovich D."/>
            <person name="Kisner P."/>
            <person name="Lance K."/>
            <person name="Lara M."/>
            <person name="Lee W."/>
            <person name="Lennon N."/>
            <person name="Letendre F."/>
            <person name="LeVine R."/>
            <person name="Lipovsky A."/>
            <person name="Liu X."/>
            <person name="Liu J."/>
            <person name="Liu S."/>
            <person name="Lokyitsang T."/>
            <person name="Lokyitsang Y."/>
            <person name="Lubonja R."/>
            <person name="Lui A."/>
            <person name="MacDonald P."/>
            <person name="Magnisalis V."/>
            <person name="Maru K."/>
            <person name="Matthews C."/>
            <person name="McCusker W."/>
            <person name="McDonough S."/>
            <person name="Mehta T."/>
            <person name="Meldrim J."/>
            <person name="Meneus L."/>
            <person name="Mihai O."/>
            <person name="Mihalev A."/>
            <person name="Mihova T."/>
            <person name="Mittelman R."/>
            <person name="Mlenga V."/>
            <person name="Montmayeur A."/>
            <person name="Mulrain L."/>
            <person name="Navidi A."/>
            <person name="Naylor J."/>
            <person name="Negash T."/>
            <person name="Nguyen T."/>
            <person name="Nguyen N."/>
            <person name="Nicol R."/>
            <person name="Norbu C."/>
            <person name="Norbu N."/>
            <person name="Novod N."/>
            <person name="O'Neill B."/>
            <person name="Osman S."/>
            <person name="Markiewicz E."/>
            <person name="Oyono O.L."/>
            <person name="Patti C."/>
            <person name="Phunkhang P."/>
            <person name="Pierre F."/>
            <person name="Priest M."/>
            <person name="Raghuraman S."/>
            <person name="Rege F."/>
            <person name="Reyes R."/>
            <person name="Rise C."/>
            <person name="Rogov P."/>
            <person name="Ross K."/>
            <person name="Ryan E."/>
            <person name="Settipalli S."/>
            <person name="Shea T."/>
            <person name="Sherpa N."/>
            <person name="Shi L."/>
            <person name="Shih D."/>
            <person name="Sparrow T."/>
            <person name="Spaulding J."/>
            <person name="Stalker J."/>
            <person name="Stange-Thomann N."/>
            <person name="Stavropoulos S."/>
            <person name="Stone C."/>
            <person name="Strader C."/>
            <person name="Tesfaye S."/>
            <person name="Thomson T."/>
            <person name="Thoulutsang Y."/>
            <person name="Thoulutsang D."/>
            <person name="Topham K."/>
            <person name="Topping I."/>
            <person name="Tsamla T."/>
            <person name="Vassiliev H."/>
            <person name="Vo A."/>
            <person name="Wangchuk T."/>
            <person name="Wangdi T."/>
            <person name="Weiand M."/>
            <person name="Wilkinson J."/>
            <person name="Wilson A."/>
            <person name="Yadav S."/>
            <person name="Young G."/>
            <person name="Yu Q."/>
            <person name="Zembek L."/>
            <person name="Zhong D."/>
            <person name="Zimmer A."/>
            <person name="Zwirko Z."/>
            <person name="Jaffe D.B."/>
            <person name="Alvarez P."/>
            <person name="Brockman W."/>
            <person name="Butler J."/>
            <person name="Chin C."/>
            <person name="Gnerre S."/>
            <person name="Grabherr M."/>
            <person name="Kleber M."/>
            <person name="Mauceli E."/>
            <person name="MacCallum I."/>
        </authorList>
    </citation>
    <scope>NUCLEOTIDE SEQUENCE [LARGE SCALE GENOMIC DNA]</scope>
    <source>
        <strain evidence="3">MSH-3 / Tucson 14011-0111.49</strain>
    </source>
</reference>
<feature type="compositionally biased region" description="Low complexity" evidence="1">
    <location>
        <begin position="48"/>
        <end position="61"/>
    </location>
</feature>